<protein>
    <submittedName>
        <fullName evidence="2">Uncharacterized protein</fullName>
    </submittedName>
</protein>
<sequence>MITAINKDGTGSHGQCPDDLPKNKKLRDFLMKKGFAIGALADIIFMKDWVQSTMREIDPTNSFGYDDPSQMPYWMPYWMPDQNGNFHM</sequence>
<evidence type="ECO:0000256" key="1">
    <source>
        <dbReference type="SAM" id="MobiDB-lite"/>
    </source>
</evidence>
<accession>G2ZWS9</accession>
<reference evidence="2" key="2">
    <citation type="submission" date="2011-04" db="EMBL/GenBank/DDBJ databases">
        <authorList>
            <person name="Genoscope - CEA"/>
        </authorList>
    </citation>
    <scope>NUCLEOTIDE SEQUENCE</scope>
    <source>
        <strain evidence="2">R229</strain>
    </source>
</reference>
<evidence type="ECO:0000313" key="2">
    <source>
        <dbReference type="EMBL" id="CCA83331.1"/>
    </source>
</evidence>
<organism evidence="2">
    <name type="scientific">blood disease bacterium R229</name>
    <dbReference type="NCBI Taxonomy" id="741978"/>
    <lineage>
        <taxon>Bacteria</taxon>
        <taxon>Pseudomonadati</taxon>
        <taxon>Pseudomonadota</taxon>
        <taxon>Betaproteobacteria</taxon>
        <taxon>Burkholderiales</taxon>
        <taxon>Burkholderiaceae</taxon>
        <taxon>Ralstonia</taxon>
        <taxon>Ralstonia solanacearum species complex</taxon>
    </lineage>
</organism>
<feature type="region of interest" description="Disordered" evidence="1">
    <location>
        <begin position="1"/>
        <end position="20"/>
    </location>
</feature>
<reference evidence="2" key="1">
    <citation type="journal article" date="2011" name="PLoS ONE">
        <title>Ralstonia syzygii, the Blood Disease Bacterium and some Asian R. solanacearum strains form a single genomic species despite divergent lifestyles.</title>
        <authorList>
            <person name="Remenant B."/>
            <person name="de Cambiaire J.C."/>
            <person name="Cellier G."/>
            <person name="Jacobs J.M."/>
            <person name="Mangenot S."/>
            <person name="Barbe V."/>
            <person name="Lajus A."/>
            <person name="Vallenet D."/>
            <person name="Medigue C."/>
            <person name="Fegan M."/>
            <person name="Allen C."/>
            <person name="Prior P."/>
        </authorList>
    </citation>
    <scope>NUCLEOTIDE SEQUENCE</scope>
    <source>
        <strain evidence="2">R229</strain>
    </source>
</reference>
<proteinExistence type="predicted"/>
<gene>
    <name evidence="2" type="ORF">BDB_mp60497</name>
</gene>
<dbReference type="EMBL" id="FR854082">
    <property type="protein sequence ID" value="CCA83331.1"/>
    <property type="molecule type" value="Genomic_DNA"/>
</dbReference>
<dbReference type="AlphaFoldDB" id="G2ZWS9"/>
<name>G2ZWS9_9RALS</name>